<sequence>MAKRGFGRRLNPDFSVINSGRRDGTGERTRTRCTRRADVTRRRGRRRASSPRPAACCPMPRSSPWAGFFDGFAALAPDGDTHEVLVTHAYPIAGLVRHVLDAPPARWLGLGSANTGLTVIEYRTGLPDALVIFNDLRHLPHELRWTGFRRTVRP</sequence>
<organism evidence="2 3">
    <name type="scientific">Jiangella aurantiaca</name>
    <dbReference type="NCBI Taxonomy" id="2530373"/>
    <lineage>
        <taxon>Bacteria</taxon>
        <taxon>Bacillati</taxon>
        <taxon>Actinomycetota</taxon>
        <taxon>Actinomycetes</taxon>
        <taxon>Jiangellales</taxon>
        <taxon>Jiangellaceae</taxon>
        <taxon>Jiangella</taxon>
    </lineage>
</organism>
<accession>A0A4R5AFB0</accession>
<dbReference type="AlphaFoldDB" id="A0A4R5AFB0"/>
<feature type="compositionally biased region" description="Basic and acidic residues" evidence="1">
    <location>
        <begin position="20"/>
        <end position="41"/>
    </location>
</feature>
<reference evidence="2 3" key="1">
    <citation type="submission" date="2019-02" db="EMBL/GenBank/DDBJ databases">
        <title>Draft genome sequences of novel Actinobacteria.</title>
        <authorList>
            <person name="Sahin N."/>
            <person name="Ay H."/>
            <person name="Saygin H."/>
        </authorList>
    </citation>
    <scope>NUCLEOTIDE SEQUENCE [LARGE SCALE GENOMIC DNA]</scope>
    <source>
        <strain evidence="2 3">8K307</strain>
    </source>
</reference>
<dbReference type="Gene3D" id="3.40.50.1240">
    <property type="entry name" value="Phosphoglycerate mutase-like"/>
    <property type="match status" value="1"/>
</dbReference>
<gene>
    <name evidence="2" type="ORF">E1262_11445</name>
</gene>
<comment type="caution">
    <text evidence="2">The sequence shown here is derived from an EMBL/GenBank/DDBJ whole genome shotgun (WGS) entry which is preliminary data.</text>
</comment>
<dbReference type="OrthoDB" id="9800841at2"/>
<name>A0A4R5AFB0_9ACTN</name>
<proteinExistence type="predicted"/>
<keyword evidence="3" id="KW-1185">Reference proteome</keyword>
<dbReference type="InterPro" id="IPR013078">
    <property type="entry name" value="His_Pase_superF_clade-1"/>
</dbReference>
<evidence type="ECO:0000256" key="1">
    <source>
        <dbReference type="SAM" id="MobiDB-lite"/>
    </source>
</evidence>
<dbReference type="SUPFAM" id="SSF53254">
    <property type="entry name" value="Phosphoglycerate mutase-like"/>
    <property type="match status" value="1"/>
</dbReference>
<dbReference type="Pfam" id="PF00300">
    <property type="entry name" value="His_Phos_1"/>
    <property type="match status" value="1"/>
</dbReference>
<dbReference type="InterPro" id="IPR029033">
    <property type="entry name" value="His_PPase_superfam"/>
</dbReference>
<evidence type="ECO:0000313" key="2">
    <source>
        <dbReference type="EMBL" id="TDD69879.1"/>
    </source>
</evidence>
<protein>
    <recommendedName>
        <fullName evidence="4">Histidine phosphatase family protein</fullName>
    </recommendedName>
</protein>
<dbReference type="EMBL" id="SMLB01000012">
    <property type="protein sequence ID" value="TDD69879.1"/>
    <property type="molecule type" value="Genomic_DNA"/>
</dbReference>
<evidence type="ECO:0008006" key="4">
    <source>
        <dbReference type="Google" id="ProtNLM"/>
    </source>
</evidence>
<dbReference type="Proteomes" id="UP000295217">
    <property type="component" value="Unassembled WGS sequence"/>
</dbReference>
<feature type="region of interest" description="Disordered" evidence="1">
    <location>
        <begin position="12"/>
        <end position="55"/>
    </location>
</feature>
<evidence type="ECO:0000313" key="3">
    <source>
        <dbReference type="Proteomes" id="UP000295217"/>
    </source>
</evidence>